<dbReference type="Pfam" id="PF14871">
    <property type="entry name" value="GHL6"/>
    <property type="match status" value="1"/>
</dbReference>
<name>A0ABN3KKU5_9ACTN</name>
<dbReference type="RefSeq" id="WP_344598748.1">
    <property type="nucleotide sequence ID" value="NZ_BAAARW010000050.1"/>
</dbReference>
<dbReference type="Proteomes" id="UP001501231">
    <property type="component" value="Unassembled WGS sequence"/>
</dbReference>
<dbReference type="Gene3D" id="3.40.50.880">
    <property type="match status" value="1"/>
</dbReference>
<dbReference type="InterPro" id="IPR029062">
    <property type="entry name" value="Class_I_gatase-like"/>
</dbReference>
<gene>
    <name evidence="2" type="ORF">GCM10010191_95310</name>
</gene>
<dbReference type="EMBL" id="BAAARW010000050">
    <property type="protein sequence ID" value="GAA2459882.1"/>
    <property type="molecule type" value="Genomic_DNA"/>
</dbReference>
<dbReference type="Pfam" id="PF08532">
    <property type="entry name" value="Glyco_hydro_42M"/>
    <property type="match status" value="1"/>
</dbReference>
<sequence length="725" mass="78774">MTETALRLAGLTRYGQVNFTEDDVRLLDVGFWRDVWRRSRLQAVLLNCGGIMAYHPTGLTGHPVAAGVDRRDLFGEMVAAAREMGIEVVGRLDVGVVDQRFRDLHPTWMMADAEGRSRTLNEVTGGTWGRPGGYRIENEMYYTCINSGLFDDYLPALLAEVAERYDVAGFFTNGFPTVALASPSTRMLCHCDRCTTLWADYAGGAPFPTRDDPADPVFRRYVRFLREMSLARFRALRRHVKAISPGLSFNTSAVPAVSGGLPWTEWVAELDVLFCDNQDRSADYGRTVPSHGLWEVGLSSELLRSVSDGKPALRVQSTARMRGGGRHSSKNPAELRLQRALALAHGELPVWHAVSGRQHSRRWLDGVVAFDQWLADNTSVLAGGRSLADVGVVWSQESAWLQNWNAALPGPVFRDALSGWHLALSRARVPAQLVLADGIESFSGLRVLVLPSSLALTAQAVARIVGFAQGGGAVVVCGTAGMLDEWGVPYEGDPIGSLVGVTRDADAITGPEAVSYLRLDGDPVARSLLPAHGDDDVVPGGTWLVPFHTELAETALKWNEAEFMIPTHAAGLPAASHRPSLARRTTPVRSAYLAVDLDARFFTYRGIEHRRLLAGLVRWGLAPAGPTFEVEGAGVVDVRGWRTGDELVIVVTNLDNHGAHDEPVEEFRPVGPLRVRVRGASPVGAEARLHREGGSTKLVDDDGALAFVLDRVVDFEVATLPGGAR</sequence>
<evidence type="ECO:0000259" key="1">
    <source>
        <dbReference type="Pfam" id="PF08532"/>
    </source>
</evidence>
<dbReference type="Gene3D" id="3.20.20.80">
    <property type="entry name" value="Glycosidases"/>
    <property type="match status" value="1"/>
</dbReference>
<proteinExistence type="predicted"/>
<reference evidence="2 3" key="1">
    <citation type="journal article" date="2019" name="Int. J. Syst. Evol. Microbiol.">
        <title>The Global Catalogue of Microorganisms (GCM) 10K type strain sequencing project: providing services to taxonomists for standard genome sequencing and annotation.</title>
        <authorList>
            <consortium name="The Broad Institute Genomics Platform"/>
            <consortium name="The Broad Institute Genome Sequencing Center for Infectious Disease"/>
            <person name="Wu L."/>
            <person name="Ma J."/>
        </authorList>
    </citation>
    <scope>NUCLEOTIDE SEQUENCE [LARGE SCALE GENOMIC DNA]</scope>
    <source>
        <strain evidence="2 3">JCM 3325</strain>
    </source>
</reference>
<comment type="caution">
    <text evidence="2">The sequence shown here is derived from an EMBL/GenBank/DDBJ whole genome shotgun (WGS) entry which is preliminary data.</text>
</comment>
<protein>
    <submittedName>
        <fullName evidence="2">Beta-galactosidase trimerization domain-containing protein</fullName>
    </submittedName>
</protein>
<dbReference type="InterPro" id="IPR028212">
    <property type="entry name" value="GHL6"/>
</dbReference>
<dbReference type="SUPFAM" id="SSF52317">
    <property type="entry name" value="Class I glutamine amidotransferase-like"/>
    <property type="match status" value="1"/>
</dbReference>
<keyword evidence="3" id="KW-1185">Reference proteome</keyword>
<dbReference type="CDD" id="cd03143">
    <property type="entry name" value="A4_beta-galactosidase_middle_domain"/>
    <property type="match status" value="1"/>
</dbReference>
<organism evidence="2 3">
    <name type="scientific">Actinomadura vinacea</name>
    <dbReference type="NCBI Taxonomy" id="115336"/>
    <lineage>
        <taxon>Bacteria</taxon>
        <taxon>Bacillati</taxon>
        <taxon>Actinomycetota</taxon>
        <taxon>Actinomycetes</taxon>
        <taxon>Streptosporangiales</taxon>
        <taxon>Thermomonosporaceae</taxon>
        <taxon>Actinomadura</taxon>
    </lineage>
</organism>
<dbReference type="InterPro" id="IPR013738">
    <property type="entry name" value="Beta_galactosidase_Trimer"/>
</dbReference>
<evidence type="ECO:0000313" key="2">
    <source>
        <dbReference type="EMBL" id="GAA2459882.1"/>
    </source>
</evidence>
<feature type="domain" description="Beta-galactosidase trimerisation" evidence="1">
    <location>
        <begin position="388"/>
        <end position="499"/>
    </location>
</feature>
<accession>A0ABN3KKU5</accession>
<evidence type="ECO:0000313" key="3">
    <source>
        <dbReference type="Proteomes" id="UP001501231"/>
    </source>
</evidence>